<name>A0A4Y7JSD4_PAPSO</name>
<accession>A0A4Y7JSD4</accession>
<organism evidence="3 4">
    <name type="scientific">Papaver somniferum</name>
    <name type="common">Opium poppy</name>
    <dbReference type="NCBI Taxonomy" id="3469"/>
    <lineage>
        <taxon>Eukaryota</taxon>
        <taxon>Viridiplantae</taxon>
        <taxon>Streptophyta</taxon>
        <taxon>Embryophyta</taxon>
        <taxon>Tracheophyta</taxon>
        <taxon>Spermatophyta</taxon>
        <taxon>Magnoliopsida</taxon>
        <taxon>Ranunculales</taxon>
        <taxon>Papaveraceae</taxon>
        <taxon>Papaveroideae</taxon>
        <taxon>Papaver</taxon>
    </lineage>
</organism>
<dbReference type="AlphaFoldDB" id="A0A4Y7JSD4"/>
<reference evidence="3 4" key="1">
    <citation type="journal article" date="2018" name="Science">
        <title>The opium poppy genome and morphinan production.</title>
        <authorList>
            <person name="Guo L."/>
            <person name="Winzer T."/>
            <person name="Yang X."/>
            <person name="Li Y."/>
            <person name="Ning Z."/>
            <person name="He Z."/>
            <person name="Teodor R."/>
            <person name="Lu Y."/>
            <person name="Bowser T.A."/>
            <person name="Graham I.A."/>
            <person name="Ye K."/>
        </authorList>
    </citation>
    <scope>NUCLEOTIDE SEQUENCE [LARGE SCALE GENOMIC DNA]</scope>
    <source>
        <strain evidence="4">cv. HN1</strain>
        <tissue evidence="3">Leaves</tissue>
    </source>
</reference>
<evidence type="ECO:0000256" key="1">
    <source>
        <dbReference type="SAM" id="Coils"/>
    </source>
</evidence>
<proteinExistence type="predicted"/>
<dbReference type="Gene3D" id="1.10.287.1490">
    <property type="match status" value="1"/>
</dbReference>
<dbReference type="GO" id="GO:0005200">
    <property type="term" value="F:structural constituent of cytoskeleton"/>
    <property type="evidence" value="ECO:0007669"/>
    <property type="project" value="TreeGrafter"/>
</dbReference>
<evidence type="ECO:0000313" key="3">
    <source>
        <dbReference type="EMBL" id="RZC62932.1"/>
    </source>
</evidence>
<dbReference type="Gramene" id="RZC62931">
    <property type="protein sequence ID" value="RZC62931"/>
    <property type="gene ID" value="C5167_024690"/>
</dbReference>
<dbReference type="PANTHER" id="PTHR47357">
    <property type="entry name" value="COP1-INTERACTIVE PROTEIN 1"/>
    <property type="match status" value="1"/>
</dbReference>
<dbReference type="OrthoDB" id="1877257at2759"/>
<dbReference type="PANTHER" id="PTHR47357:SF1">
    <property type="entry name" value="SPINDLE POLE BODY COMPONENT 110"/>
    <property type="match status" value="1"/>
</dbReference>
<keyword evidence="1" id="KW-0175">Coiled coil</keyword>
<evidence type="ECO:0000313" key="4">
    <source>
        <dbReference type="Proteomes" id="UP000316621"/>
    </source>
</evidence>
<feature type="coiled-coil region" evidence="1">
    <location>
        <begin position="79"/>
        <end position="116"/>
    </location>
</feature>
<dbReference type="EMBL" id="CM010719">
    <property type="protein sequence ID" value="RZC62932.1"/>
    <property type="molecule type" value="Genomic_DNA"/>
</dbReference>
<dbReference type="EMBL" id="CM010719">
    <property type="protein sequence ID" value="RZC62931.1"/>
    <property type="molecule type" value="Genomic_DNA"/>
</dbReference>
<evidence type="ECO:0000313" key="2">
    <source>
        <dbReference type="EMBL" id="RZC62931.1"/>
    </source>
</evidence>
<keyword evidence="4" id="KW-1185">Reference proteome</keyword>
<protein>
    <submittedName>
        <fullName evidence="3">Uncharacterized protein</fullName>
    </submittedName>
</protein>
<feature type="coiled-coil region" evidence="1">
    <location>
        <begin position="5"/>
        <end position="46"/>
    </location>
</feature>
<sequence>MHSEMERLKAEIVEKGNRLEELNKTLDGLKLNFDTLTAERDELNAKVSSLVADIGSRDEKICPMEEHLHKLHIEHVELVSACEEARKQAENQARRLREMEEEVEKQRIVITDAAEEKREAIRQLCFSMEHYRNNYDDLRNAFLGHRKQTPSPVLAS</sequence>
<dbReference type="GO" id="GO:0005856">
    <property type="term" value="C:cytoskeleton"/>
    <property type="evidence" value="ECO:0007669"/>
    <property type="project" value="TreeGrafter"/>
</dbReference>
<gene>
    <name evidence="2" type="ORF">C5167_024690</name>
    <name evidence="3" type="ORF">C5167_024691</name>
</gene>
<dbReference type="Proteomes" id="UP000316621">
    <property type="component" value="Chromosome 5"/>
</dbReference>
<dbReference type="Gramene" id="RZC62932">
    <property type="protein sequence ID" value="RZC62932"/>
    <property type="gene ID" value="C5167_024691"/>
</dbReference>